<dbReference type="EMBL" id="MF417886">
    <property type="protein sequence ID" value="ASN69140.1"/>
    <property type="molecule type" value="Genomic_DNA"/>
</dbReference>
<protein>
    <submittedName>
        <fullName evidence="1">Uncharacterized protein</fullName>
    </submittedName>
</protein>
<proteinExistence type="predicted"/>
<gene>
    <name evidence="1" type="ORF">7F23_27</name>
</gene>
<evidence type="ECO:0000313" key="1">
    <source>
        <dbReference type="EMBL" id="ASN69140.1"/>
    </source>
</evidence>
<organism evidence="1">
    <name type="scientific">uncultured Caudovirales phage</name>
    <dbReference type="NCBI Taxonomy" id="2100421"/>
    <lineage>
        <taxon>Viruses</taxon>
        <taxon>Duplodnaviria</taxon>
        <taxon>Heunggongvirae</taxon>
        <taxon>Uroviricota</taxon>
        <taxon>Caudoviricetes</taxon>
        <taxon>Peduoviridae</taxon>
        <taxon>Maltschvirus</taxon>
        <taxon>Maltschvirus maltsch</taxon>
    </lineage>
</organism>
<name>A0A2H4J238_9CAUD</name>
<accession>A0A2H4J238</accession>
<dbReference type="InterPro" id="IPR058600">
    <property type="entry name" value="YhjD-like"/>
</dbReference>
<dbReference type="Pfam" id="PF26325">
    <property type="entry name" value="YhjD"/>
    <property type="match status" value="1"/>
</dbReference>
<sequence>MSKILDEDLKLVEQSIYLPLVLSVLEYDRKVTEITPFKIKLVYVDLIEHTMLKVQKDLKKINDEMRKLKMKVMRGDNDGTFTEYNIYYKGYHEEHRFFNANLKNNTEKLLNYYLHKTV</sequence>
<reference evidence="1" key="1">
    <citation type="submission" date="2017-06" db="EMBL/GenBank/DDBJ databases">
        <title>Novel phages from South African skin metaviromes.</title>
        <authorList>
            <person name="van Zyl L.J."/>
            <person name="Abrahams Y."/>
            <person name="Stander E.A."/>
            <person name="Kirby B.M."/>
            <person name="Clavaud C."/>
            <person name="Farcet C."/>
            <person name="Breton L."/>
            <person name="Trindade M.I."/>
        </authorList>
    </citation>
    <scope>NUCLEOTIDE SEQUENCE</scope>
</reference>